<name>A0ABZ0WTA6_9BURK</name>
<gene>
    <name evidence="1" type="ORF">U0042_13620</name>
</gene>
<reference evidence="1 2" key="1">
    <citation type="submission" date="2023-12" db="EMBL/GenBank/DDBJ databases">
        <title>Genome sequencing and assembly of bacterial species from a model synthetic community.</title>
        <authorList>
            <person name="Hogle S.L."/>
        </authorList>
    </citation>
    <scope>NUCLEOTIDE SEQUENCE [LARGE SCALE GENOMIC DNA]</scope>
    <source>
        <strain evidence="1 2">HAMBI 2494</strain>
    </source>
</reference>
<keyword evidence="2" id="KW-1185">Reference proteome</keyword>
<evidence type="ECO:0000313" key="1">
    <source>
        <dbReference type="EMBL" id="WQD80633.1"/>
    </source>
</evidence>
<proteinExistence type="predicted"/>
<sequence>MVISIRWVGREARSASEPSLETAAMTPLTHVNGYPLSVASRHGALTGER</sequence>
<organism evidence="1 2">
    <name type="scientific">Paraburkholderia kururiensis</name>
    <dbReference type="NCBI Taxonomy" id="984307"/>
    <lineage>
        <taxon>Bacteria</taxon>
        <taxon>Pseudomonadati</taxon>
        <taxon>Pseudomonadota</taxon>
        <taxon>Betaproteobacteria</taxon>
        <taxon>Burkholderiales</taxon>
        <taxon>Burkholderiaceae</taxon>
        <taxon>Paraburkholderia</taxon>
    </lineage>
</organism>
<accession>A0ABZ0WTA6</accession>
<protein>
    <submittedName>
        <fullName evidence="1">Uncharacterized protein</fullName>
    </submittedName>
</protein>
<evidence type="ECO:0000313" key="2">
    <source>
        <dbReference type="Proteomes" id="UP001325479"/>
    </source>
</evidence>
<dbReference type="Proteomes" id="UP001325479">
    <property type="component" value="Chromosome"/>
</dbReference>
<dbReference type="EMBL" id="CP139965">
    <property type="protein sequence ID" value="WQD80633.1"/>
    <property type="molecule type" value="Genomic_DNA"/>
</dbReference>
<dbReference type="RefSeq" id="WP_157977799.1">
    <property type="nucleotide sequence ID" value="NZ_CP139965.1"/>
</dbReference>